<evidence type="ECO:0000259" key="4">
    <source>
        <dbReference type="PROSITE" id="PS01124"/>
    </source>
</evidence>
<dbReference type="SUPFAM" id="SSF51215">
    <property type="entry name" value="Regulatory protein AraC"/>
    <property type="match status" value="1"/>
</dbReference>
<proteinExistence type="predicted"/>
<dbReference type="InterPro" id="IPR018060">
    <property type="entry name" value="HTH_AraC"/>
</dbReference>
<keyword evidence="3" id="KW-0804">Transcription</keyword>
<dbReference type="EMBL" id="JBHSCW010000002">
    <property type="protein sequence ID" value="MFC4350742.1"/>
    <property type="molecule type" value="Genomic_DNA"/>
</dbReference>
<evidence type="ECO:0000256" key="2">
    <source>
        <dbReference type="ARBA" id="ARBA00023125"/>
    </source>
</evidence>
<evidence type="ECO:0000256" key="1">
    <source>
        <dbReference type="ARBA" id="ARBA00023015"/>
    </source>
</evidence>
<organism evidence="5 6">
    <name type="scientific">Fodinicurvata halophila</name>
    <dbReference type="NCBI Taxonomy" id="1419723"/>
    <lineage>
        <taxon>Bacteria</taxon>
        <taxon>Pseudomonadati</taxon>
        <taxon>Pseudomonadota</taxon>
        <taxon>Alphaproteobacteria</taxon>
        <taxon>Rhodospirillales</taxon>
        <taxon>Rhodovibrionaceae</taxon>
        <taxon>Fodinicurvata</taxon>
    </lineage>
</organism>
<dbReference type="InterPro" id="IPR037923">
    <property type="entry name" value="HTH-like"/>
</dbReference>
<dbReference type="InterPro" id="IPR009057">
    <property type="entry name" value="Homeodomain-like_sf"/>
</dbReference>
<feature type="domain" description="HTH araC/xylS-type" evidence="4">
    <location>
        <begin position="180"/>
        <end position="278"/>
    </location>
</feature>
<keyword evidence="1" id="KW-0805">Transcription regulation</keyword>
<evidence type="ECO:0000313" key="5">
    <source>
        <dbReference type="EMBL" id="MFC4350742.1"/>
    </source>
</evidence>
<sequence length="286" mass="32232">MSTQHGNLLETHIVGEDTRQWIVQASDCQALAQKHISHVGVGDAAIPYRIVRTDLSGAYVHGTVGGQGRMLLDGRWRMVRAGMTSFAPAHALHAFHAIPSTRWQYCWVRYMSSSLRSVADAMAPVLAPFDARPLRHAILGLYNEVTYGTQDMGSCSLWVDLMERYIARLADPWRRDERIVAVFNAVLDALDEPWRLEDLAEIAGISAEHLRRSCRKAFGRTPMQQVTHLRIQHAAHRLVTTNDSVDLIAHEVGYENPFAFSNTFKRMTGVRPSQFRIRSNQLENSG</sequence>
<dbReference type="Gene3D" id="1.10.10.60">
    <property type="entry name" value="Homeodomain-like"/>
    <property type="match status" value="2"/>
</dbReference>
<evidence type="ECO:0000256" key="3">
    <source>
        <dbReference type="ARBA" id="ARBA00023163"/>
    </source>
</evidence>
<dbReference type="PROSITE" id="PS01124">
    <property type="entry name" value="HTH_ARAC_FAMILY_2"/>
    <property type="match status" value="1"/>
</dbReference>
<keyword evidence="6" id="KW-1185">Reference proteome</keyword>
<dbReference type="PANTHER" id="PTHR43280">
    <property type="entry name" value="ARAC-FAMILY TRANSCRIPTIONAL REGULATOR"/>
    <property type="match status" value="1"/>
</dbReference>
<evidence type="ECO:0000313" key="6">
    <source>
        <dbReference type="Proteomes" id="UP001595799"/>
    </source>
</evidence>
<dbReference type="Pfam" id="PF12833">
    <property type="entry name" value="HTH_18"/>
    <property type="match status" value="1"/>
</dbReference>
<dbReference type="Proteomes" id="UP001595799">
    <property type="component" value="Unassembled WGS sequence"/>
</dbReference>
<comment type="caution">
    <text evidence="5">The sequence shown here is derived from an EMBL/GenBank/DDBJ whole genome shotgun (WGS) entry which is preliminary data.</text>
</comment>
<dbReference type="SUPFAM" id="SSF46689">
    <property type="entry name" value="Homeodomain-like"/>
    <property type="match status" value="2"/>
</dbReference>
<reference evidence="6" key="1">
    <citation type="journal article" date="2019" name="Int. J. Syst. Evol. Microbiol.">
        <title>The Global Catalogue of Microorganisms (GCM) 10K type strain sequencing project: providing services to taxonomists for standard genome sequencing and annotation.</title>
        <authorList>
            <consortium name="The Broad Institute Genomics Platform"/>
            <consortium name="The Broad Institute Genome Sequencing Center for Infectious Disease"/>
            <person name="Wu L."/>
            <person name="Ma J."/>
        </authorList>
    </citation>
    <scope>NUCLEOTIDE SEQUENCE [LARGE SCALE GENOMIC DNA]</scope>
    <source>
        <strain evidence="6">CECT 8472</strain>
    </source>
</reference>
<dbReference type="RefSeq" id="WP_382421087.1">
    <property type="nucleotide sequence ID" value="NZ_JBHSCW010000002.1"/>
</dbReference>
<dbReference type="Pfam" id="PF02311">
    <property type="entry name" value="AraC_binding"/>
    <property type="match status" value="1"/>
</dbReference>
<dbReference type="InterPro" id="IPR003313">
    <property type="entry name" value="AraC-bd"/>
</dbReference>
<dbReference type="PANTHER" id="PTHR43280:SF28">
    <property type="entry name" value="HTH-TYPE TRANSCRIPTIONAL ACTIVATOR RHAS"/>
    <property type="match status" value="1"/>
</dbReference>
<dbReference type="SMART" id="SM00342">
    <property type="entry name" value="HTH_ARAC"/>
    <property type="match status" value="1"/>
</dbReference>
<name>A0ABV8UIX6_9PROT</name>
<accession>A0ABV8UIX6</accession>
<gene>
    <name evidence="5" type="ORF">ACFOW6_04205</name>
</gene>
<keyword evidence="2" id="KW-0238">DNA-binding</keyword>
<protein>
    <submittedName>
        <fullName evidence="5">AraC family transcriptional regulator</fullName>
    </submittedName>
</protein>